<sequence length="1716" mass="179219">MRWLLAALAALPALVSSLASTDSYRDADIPQSGYLPNHNLDPNVVGSSSFRTLWEFQSPDSDELWLAKPLVYTPAGSPELLITSSEKNVVRIFDAKTGVILNQRSLQAPFSRGDSNCGDIPDWIGITGTPLIDPATDIMYVFSKGYREGTTSGTANGIYKMYALRIPSLEDAEGFPVLIDGANADNDPARYFVGGVALQRPALADMHGHIVAGFGSHCGRWNYTGYLLSVSKTPGVGVTSMWATEYPPGAPSPQPLDLALERGGKAGIWQSGFGLPVTGNSLYFVTGNGQGMHNGNVPASGRSPMSTLSHCTVRMDLSPEGKWTQVDYFQPYDYTSLNAGDRDVGSSGFALLDGSVFRGTGVNRMGIIAGKEGRAYILNANDLGGFRQGSAGFDNTIQTIELGGAVYGGFGSYPLEGGFVYVTTVGGPLQAFRMGHDADGKPVFSLAGQSEWRSTGRVGVGQMTVTSDNGRPGTGIVWVTDVTVGLVAFRAVPENGRMVQIPLPSGLRGSNKYQRPVFGDGRVYYQATSNRLYCLGTPVARAVTCSDVDFGTVDLGSVTTATVSCRAEVAVSAISNCAVSSPSFVCDSSTLPAGALTAGSSFTFDVTWDLESASAGGVIPGFVSSSLSLDVGAPDGYSSVAIVGLEGTVVTQSPYLHATSNTIPFGSLILRSDALDHLEGSAVLENVGNSTLTITGVAWQGADGSYHNISASGDIGSGFTSTELPQAGMTIGTGGRESVHLRFASTDVGDYSTLVTVWSDGGSLTLNLTAAVKNPPVVVFEAADGEGGWISLEPHYSVPFGDVASGSSAETQIRVCNTGGSTLTVTISKPPVEPQLMATNPSHDLAEGIQIEPGECSVGNVAVLANPIQPNHPVQPLLAEWSLTTNGLNATSGEDAELRDIIFTARVVPQQLGPVLDDGSARFQYVGCFSDTSRGRNLQTQVNSAAQQQTNTIQQCHQLCMERGFAIAGLQYRRECWCGGPPNYIRYPDSYSPPFENRCTFACMGDDTQACGGNGGFMSVYADTTAFDIEGFLDAINNGTTPTPSPPPPPPPPTTTTTTTTSAPVTVPTTSTSSSSSEVTTPTTTTSTSSAPLPSGTSPVSPLNPQQPAVVNGEWEYAGCFADLVNNVRTLDDARTASDDMTAWRCGEFCSNNGSPYNYFGLTYGRECYCGWTMDEDALRAPEADCPDSCVGSTTGLCGGWRKLSVFRHLEPNAPPAGPEHVPQVGDYQWMGCHTEATTGRALAGRSYASDTMSVDSCAAFCADGDFAYMGVEYGRECYCGNTVNAGSVPAPTTECNMLCRGNNLQYCGAGRRLDLYALVPSAPPPSSAVEGPTSAVPSSEAPVSSEVASSSENVSSDEVAPTSSLVASSVFSSEVSSVTETEWSSSTPASSEPTSVQEPSSSVVESSFSIVEPSSSIVESSSSLAESSSSIEPSSSIVEPSSSSVAESSSSIVERSSSIEPSSSIVEPSSSIVEPSSSIVEPSSSIVEPSSSIVEPSSSSVAESSSSLVESGSSVVELTSSTEESMSSAPTLSSSSFMSVPSVPASISTSAFESSTSTSSSLSTGPTATPTHGYYYVGCFQDVSRGHALPHMLSNHSVTPELCLEYAQQRAANAPTPTAAPAYVFVEYHHECYAGNTFDFQGSAVTSLVGTRACKNYCYGSVSTYATDGTIAVTTRTENFCGGPKMFDLYATELPVDFPTTGGPVTTVTTGTPRP</sequence>
<evidence type="ECO:0000313" key="5">
    <source>
        <dbReference type="EMBL" id="ROT37104.1"/>
    </source>
</evidence>
<feature type="domain" description="WSC" evidence="4">
    <location>
        <begin position="1114"/>
        <end position="1210"/>
    </location>
</feature>
<dbReference type="Proteomes" id="UP000272025">
    <property type="component" value="Unassembled WGS sequence"/>
</dbReference>
<dbReference type="PANTHER" id="PTHR45964:SF5">
    <property type="entry name" value="WSCD FAMILY MEMBER CG9164"/>
    <property type="match status" value="1"/>
</dbReference>
<evidence type="ECO:0000259" key="4">
    <source>
        <dbReference type="PROSITE" id="PS51212"/>
    </source>
</evidence>
<feature type="compositionally biased region" description="Low complexity" evidence="2">
    <location>
        <begin position="1335"/>
        <end position="1360"/>
    </location>
</feature>
<proteinExistence type="predicted"/>
<feature type="chain" id="PRO_5018222344" description="WSC domain-containing protein" evidence="3">
    <location>
        <begin position="20"/>
        <end position="1716"/>
    </location>
</feature>
<dbReference type="OrthoDB" id="5985073at2759"/>
<feature type="signal peptide" evidence="3">
    <location>
        <begin position="1"/>
        <end position="19"/>
    </location>
</feature>
<dbReference type="PROSITE" id="PS51212">
    <property type="entry name" value="WSC"/>
    <property type="match status" value="4"/>
</dbReference>
<dbReference type="GeneID" id="39582018"/>
<organism evidence="5 6">
    <name type="scientific">Sodiomyces alkalinus (strain CBS 110278 / VKM F-3762 / F11)</name>
    <name type="common">Alkaliphilic filamentous fungus</name>
    <dbReference type="NCBI Taxonomy" id="1314773"/>
    <lineage>
        <taxon>Eukaryota</taxon>
        <taxon>Fungi</taxon>
        <taxon>Dikarya</taxon>
        <taxon>Ascomycota</taxon>
        <taxon>Pezizomycotina</taxon>
        <taxon>Sordariomycetes</taxon>
        <taxon>Hypocreomycetidae</taxon>
        <taxon>Glomerellales</taxon>
        <taxon>Plectosphaerellaceae</taxon>
        <taxon>Sodiomyces</taxon>
    </lineage>
</organism>
<feature type="region of interest" description="Disordered" evidence="2">
    <location>
        <begin position="1034"/>
        <end position="1107"/>
    </location>
</feature>
<dbReference type="SMART" id="SM00321">
    <property type="entry name" value="WSC"/>
    <property type="match status" value="3"/>
</dbReference>
<feature type="domain" description="WSC" evidence="4">
    <location>
        <begin position="1227"/>
        <end position="1320"/>
    </location>
</feature>
<keyword evidence="1" id="KW-0677">Repeat</keyword>
<feature type="region of interest" description="Disordered" evidence="2">
    <location>
        <begin position="1420"/>
        <end position="1538"/>
    </location>
</feature>
<protein>
    <recommendedName>
        <fullName evidence="4">WSC domain-containing protein</fullName>
    </recommendedName>
</protein>
<feature type="domain" description="WSC" evidence="4">
    <location>
        <begin position="922"/>
        <end position="1024"/>
    </location>
</feature>
<keyword evidence="6" id="KW-1185">Reference proteome</keyword>
<feature type="region of interest" description="Disordered" evidence="2">
    <location>
        <begin position="1379"/>
        <end position="1408"/>
    </location>
</feature>
<accession>A0A3N2PRP9</accession>
<evidence type="ECO:0000256" key="2">
    <source>
        <dbReference type="SAM" id="MobiDB-lite"/>
    </source>
</evidence>
<dbReference type="RefSeq" id="XP_028464910.1">
    <property type="nucleotide sequence ID" value="XM_028613540.1"/>
</dbReference>
<evidence type="ECO:0000256" key="1">
    <source>
        <dbReference type="ARBA" id="ARBA00022737"/>
    </source>
</evidence>
<feature type="region of interest" description="Disordered" evidence="2">
    <location>
        <begin position="1323"/>
        <end position="1360"/>
    </location>
</feature>
<keyword evidence="3" id="KW-0732">Signal</keyword>
<name>A0A3N2PRP9_SODAK</name>
<reference evidence="5 6" key="1">
    <citation type="journal article" date="2018" name="Mol. Ecol.">
        <title>The obligate alkalophilic soda-lake fungus Sodiomyces alkalinus has shifted to a protein diet.</title>
        <authorList>
            <person name="Grum-Grzhimaylo A.A."/>
            <person name="Falkoski D.L."/>
            <person name="van den Heuvel J."/>
            <person name="Valero-Jimenez C.A."/>
            <person name="Min B."/>
            <person name="Choi I.G."/>
            <person name="Lipzen A."/>
            <person name="Daum C.G."/>
            <person name="Aanen D.K."/>
            <person name="Tsang A."/>
            <person name="Henrissat B."/>
            <person name="Bilanenko E.N."/>
            <person name="de Vries R.P."/>
            <person name="van Kan J.A.L."/>
            <person name="Grigoriev I.V."/>
            <person name="Debets A.J.M."/>
        </authorList>
    </citation>
    <scope>NUCLEOTIDE SEQUENCE [LARGE SCALE GENOMIC DNA]</scope>
    <source>
        <strain evidence="5 6">F11</strain>
    </source>
</reference>
<dbReference type="EMBL" id="ML119057">
    <property type="protein sequence ID" value="ROT37104.1"/>
    <property type="molecule type" value="Genomic_DNA"/>
</dbReference>
<feature type="compositionally biased region" description="Low complexity" evidence="2">
    <location>
        <begin position="1055"/>
        <end position="1099"/>
    </location>
</feature>
<feature type="compositionally biased region" description="Pro residues" evidence="2">
    <location>
        <begin position="1043"/>
        <end position="1054"/>
    </location>
</feature>
<dbReference type="InterPro" id="IPR002889">
    <property type="entry name" value="WSC_carb-bd"/>
</dbReference>
<dbReference type="STRING" id="1314773.A0A3N2PRP9"/>
<evidence type="ECO:0000256" key="3">
    <source>
        <dbReference type="SAM" id="SignalP"/>
    </source>
</evidence>
<dbReference type="PANTHER" id="PTHR45964">
    <property type="entry name" value="WSCD FAMILY MEMBER CG9164"/>
    <property type="match status" value="1"/>
</dbReference>
<dbReference type="InterPro" id="IPR051589">
    <property type="entry name" value="Sialate-O-sulfotransferase"/>
</dbReference>
<gene>
    <name evidence="5" type="ORF">SODALDRAFT_351462</name>
</gene>
<dbReference type="Pfam" id="PF01822">
    <property type="entry name" value="WSC"/>
    <property type="match status" value="3"/>
</dbReference>
<evidence type="ECO:0000313" key="6">
    <source>
        <dbReference type="Proteomes" id="UP000272025"/>
    </source>
</evidence>
<feature type="domain" description="WSC" evidence="4">
    <location>
        <begin position="1574"/>
        <end position="1694"/>
    </location>
</feature>